<proteinExistence type="predicted"/>
<evidence type="ECO:0000256" key="1">
    <source>
        <dbReference type="SAM" id="Phobius"/>
    </source>
</evidence>
<reference evidence="2" key="1">
    <citation type="submission" date="2021-05" db="EMBL/GenBank/DDBJ databases">
        <authorList>
            <person name="Alioto T."/>
            <person name="Alioto T."/>
            <person name="Gomez Garrido J."/>
        </authorList>
    </citation>
    <scope>NUCLEOTIDE SEQUENCE</scope>
</reference>
<keyword evidence="1" id="KW-1133">Transmembrane helix</keyword>
<name>A0A8D9ATS9_9HEMI</name>
<sequence>MSPNDKIITPNQRGTFLTLLPNIVHELEELINTWLHPTVPEGLQSINIFLLFIYINCMWAPLNRGKLTFCLVQPHSGWIRSMLVAAVGWVHMAVIIVPFR</sequence>
<feature type="transmembrane region" description="Helical" evidence="1">
    <location>
        <begin position="82"/>
        <end position="99"/>
    </location>
</feature>
<keyword evidence="1" id="KW-0472">Membrane</keyword>
<accession>A0A8D9ATS9</accession>
<keyword evidence="1" id="KW-0812">Transmembrane</keyword>
<organism evidence="2">
    <name type="scientific">Cacopsylla melanoneura</name>
    <dbReference type="NCBI Taxonomy" id="428564"/>
    <lineage>
        <taxon>Eukaryota</taxon>
        <taxon>Metazoa</taxon>
        <taxon>Ecdysozoa</taxon>
        <taxon>Arthropoda</taxon>
        <taxon>Hexapoda</taxon>
        <taxon>Insecta</taxon>
        <taxon>Pterygota</taxon>
        <taxon>Neoptera</taxon>
        <taxon>Paraneoptera</taxon>
        <taxon>Hemiptera</taxon>
        <taxon>Sternorrhyncha</taxon>
        <taxon>Psylloidea</taxon>
        <taxon>Psyllidae</taxon>
        <taxon>Psyllinae</taxon>
        <taxon>Cacopsylla</taxon>
    </lineage>
</organism>
<feature type="transmembrane region" description="Helical" evidence="1">
    <location>
        <begin position="42"/>
        <end position="62"/>
    </location>
</feature>
<evidence type="ECO:0000313" key="2">
    <source>
        <dbReference type="EMBL" id="CAG6769641.1"/>
    </source>
</evidence>
<dbReference type="EMBL" id="HBUF01579482">
    <property type="protein sequence ID" value="CAG6769641.1"/>
    <property type="molecule type" value="Transcribed_RNA"/>
</dbReference>
<protein>
    <submittedName>
        <fullName evidence="2">Uncharacterized protein</fullName>
    </submittedName>
</protein>
<dbReference type="AlphaFoldDB" id="A0A8D9ATS9"/>